<evidence type="ECO:0000256" key="2">
    <source>
        <dbReference type="ARBA" id="ARBA00022723"/>
    </source>
</evidence>
<dbReference type="GO" id="GO:0003677">
    <property type="term" value="F:DNA binding"/>
    <property type="evidence" value="ECO:0007669"/>
    <property type="project" value="InterPro"/>
</dbReference>
<keyword evidence="4" id="KW-0804">Transcription</keyword>
<dbReference type="InterPro" id="IPR007219">
    <property type="entry name" value="XnlR_reg_dom"/>
</dbReference>
<dbReference type="Proteomes" id="UP001345827">
    <property type="component" value="Unassembled WGS sequence"/>
</dbReference>
<reference evidence="8 9" key="1">
    <citation type="submission" date="2023-06" db="EMBL/GenBank/DDBJ databases">
        <title>Black Yeasts Isolated from many extreme environments.</title>
        <authorList>
            <person name="Coleine C."/>
            <person name="Stajich J.E."/>
            <person name="Selbmann L."/>
        </authorList>
    </citation>
    <scope>NUCLEOTIDE SEQUENCE [LARGE SCALE GENOMIC DNA]</scope>
    <source>
        <strain evidence="8 9">CCFEE 5887</strain>
    </source>
</reference>
<keyword evidence="3" id="KW-0805">Transcription regulation</keyword>
<evidence type="ECO:0000256" key="4">
    <source>
        <dbReference type="ARBA" id="ARBA00023163"/>
    </source>
</evidence>
<keyword evidence="9" id="KW-1185">Reference proteome</keyword>
<comment type="caution">
    <text evidence="8">The sequence shown here is derived from an EMBL/GenBank/DDBJ whole genome shotgun (WGS) entry which is preliminary data.</text>
</comment>
<evidence type="ECO:0000256" key="5">
    <source>
        <dbReference type="ARBA" id="ARBA00023242"/>
    </source>
</evidence>
<sequence length="654" mass="73881">MEAPFDPSDRSALRGSRTPQACSNCRKKKAKCDGIRPSCKRCRRTKANCTWAPGPLVPFDNSTAIYTESVVRTDAAPRLSRAAFETATNPRHEYYSPTAESHPERPSSALTNRCVELFFRHHHDLEFCSFIHKPSFCADSASPFLVSAIVTLSSLYLSDTVLQDECDFKSASRLTSRYHLLARRYSRETSDMPSIPSIQANLVLALFEALSSSESLAWMYSGLAIRMALAMRLTQEYHEAQSPQEKEVRRRSFWACFTIDRLISFSTARYGAIPLDYVGVRFPCSEQLFSFGEEEEVGLHLHDLGHPGSTSRLSVPAVFLKTLKLWSSMCELHVAGRRRFRFPPFHSDSPFRLRERALQDWVASLPSKLQWSPQNYEIYRGFGHGRMFVATHILLCHSFVVTHQEYLPQSEEALNDTGAIDEANVPLTYRDERLISVCLQKVAEMAEIIEYLVGKDSQAREDLRSPFTLLAMLSAASVLLWSRFAAEEDMTISTGAQQCNRVKLIFDLFKAWASQWRMALACSGTLEIVCVLYEVAYTGVQGTTFMQSSLSFNHYPTGSDEEEVSRQYHSHCGDGYPDVVTMNQRFYDKIRMVLLGPLNQPKLKEAIMHIFLSTMWQHSWISRNLTAIDTLFLSSPGGGEPLLNEESTTTTAGG</sequence>
<dbReference type="PROSITE" id="PS00463">
    <property type="entry name" value="ZN2_CY6_FUNGAL_1"/>
    <property type="match status" value="1"/>
</dbReference>
<dbReference type="CDD" id="cd12148">
    <property type="entry name" value="fungal_TF_MHR"/>
    <property type="match status" value="1"/>
</dbReference>
<feature type="region of interest" description="Disordered" evidence="6">
    <location>
        <begin position="1"/>
        <end position="20"/>
    </location>
</feature>
<feature type="domain" description="Zn(2)-C6 fungal-type" evidence="7">
    <location>
        <begin position="21"/>
        <end position="51"/>
    </location>
</feature>
<dbReference type="PANTHER" id="PTHR47338">
    <property type="entry name" value="ZN(II)2CYS6 TRANSCRIPTION FACTOR (EUROFUNG)-RELATED"/>
    <property type="match status" value="1"/>
</dbReference>
<dbReference type="PANTHER" id="PTHR47338:SF25">
    <property type="entry name" value="TRANSCRIPTION FACTOR"/>
    <property type="match status" value="1"/>
</dbReference>
<keyword evidence="5" id="KW-0539">Nucleus</keyword>
<dbReference type="Gene3D" id="4.10.240.10">
    <property type="entry name" value="Zn(2)-C6 fungal-type DNA-binding domain"/>
    <property type="match status" value="1"/>
</dbReference>
<dbReference type="InterPro" id="IPR001138">
    <property type="entry name" value="Zn2Cys6_DnaBD"/>
</dbReference>
<dbReference type="SMART" id="SM00906">
    <property type="entry name" value="Fungal_trans"/>
    <property type="match status" value="1"/>
</dbReference>
<organism evidence="8 9">
    <name type="scientific">Vermiconidia calcicola</name>
    <dbReference type="NCBI Taxonomy" id="1690605"/>
    <lineage>
        <taxon>Eukaryota</taxon>
        <taxon>Fungi</taxon>
        <taxon>Dikarya</taxon>
        <taxon>Ascomycota</taxon>
        <taxon>Pezizomycotina</taxon>
        <taxon>Dothideomycetes</taxon>
        <taxon>Dothideomycetidae</taxon>
        <taxon>Mycosphaerellales</taxon>
        <taxon>Extremaceae</taxon>
        <taxon>Vermiconidia</taxon>
    </lineage>
</organism>
<dbReference type="CDD" id="cd00067">
    <property type="entry name" value="GAL4"/>
    <property type="match status" value="1"/>
</dbReference>
<evidence type="ECO:0000259" key="7">
    <source>
        <dbReference type="PROSITE" id="PS50048"/>
    </source>
</evidence>
<evidence type="ECO:0000313" key="9">
    <source>
        <dbReference type="Proteomes" id="UP001345827"/>
    </source>
</evidence>
<evidence type="ECO:0000256" key="1">
    <source>
        <dbReference type="ARBA" id="ARBA00004123"/>
    </source>
</evidence>
<dbReference type="GO" id="GO:0005634">
    <property type="term" value="C:nucleus"/>
    <property type="evidence" value="ECO:0007669"/>
    <property type="project" value="UniProtKB-SubCell"/>
</dbReference>
<dbReference type="GO" id="GO:0006351">
    <property type="term" value="P:DNA-templated transcription"/>
    <property type="evidence" value="ECO:0007669"/>
    <property type="project" value="InterPro"/>
</dbReference>
<protein>
    <recommendedName>
        <fullName evidence="7">Zn(2)-C6 fungal-type domain-containing protein</fullName>
    </recommendedName>
</protein>
<dbReference type="AlphaFoldDB" id="A0AAV9Q9F9"/>
<dbReference type="InterPro" id="IPR050815">
    <property type="entry name" value="TF_fung"/>
</dbReference>
<dbReference type="Pfam" id="PF00172">
    <property type="entry name" value="Zn_clus"/>
    <property type="match status" value="1"/>
</dbReference>
<evidence type="ECO:0000313" key="8">
    <source>
        <dbReference type="EMBL" id="KAK5536793.1"/>
    </source>
</evidence>
<dbReference type="Pfam" id="PF04082">
    <property type="entry name" value="Fungal_trans"/>
    <property type="match status" value="1"/>
</dbReference>
<keyword evidence="2" id="KW-0479">Metal-binding</keyword>
<proteinExistence type="predicted"/>
<dbReference type="GO" id="GO:0000981">
    <property type="term" value="F:DNA-binding transcription factor activity, RNA polymerase II-specific"/>
    <property type="evidence" value="ECO:0007669"/>
    <property type="project" value="InterPro"/>
</dbReference>
<dbReference type="SMART" id="SM00066">
    <property type="entry name" value="GAL4"/>
    <property type="match status" value="1"/>
</dbReference>
<dbReference type="PROSITE" id="PS50048">
    <property type="entry name" value="ZN2_CY6_FUNGAL_2"/>
    <property type="match status" value="1"/>
</dbReference>
<name>A0AAV9Q9F9_9PEZI</name>
<accession>A0AAV9Q9F9</accession>
<gene>
    <name evidence="8" type="ORF">LTR25_005467</name>
</gene>
<dbReference type="EMBL" id="JAXLQG010000008">
    <property type="protein sequence ID" value="KAK5536793.1"/>
    <property type="molecule type" value="Genomic_DNA"/>
</dbReference>
<evidence type="ECO:0000256" key="6">
    <source>
        <dbReference type="SAM" id="MobiDB-lite"/>
    </source>
</evidence>
<dbReference type="SUPFAM" id="SSF57701">
    <property type="entry name" value="Zn2/Cys6 DNA-binding domain"/>
    <property type="match status" value="1"/>
</dbReference>
<comment type="subcellular location">
    <subcellularLocation>
        <location evidence="1">Nucleus</location>
    </subcellularLocation>
</comment>
<evidence type="ECO:0000256" key="3">
    <source>
        <dbReference type="ARBA" id="ARBA00023015"/>
    </source>
</evidence>
<dbReference type="GO" id="GO:0008270">
    <property type="term" value="F:zinc ion binding"/>
    <property type="evidence" value="ECO:0007669"/>
    <property type="project" value="InterPro"/>
</dbReference>
<dbReference type="InterPro" id="IPR036864">
    <property type="entry name" value="Zn2-C6_fun-type_DNA-bd_sf"/>
</dbReference>